<organism evidence="1 2">
    <name type="scientific">Glomus cerebriforme</name>
    <dbReference type="NCBI Taxonomy" id="658196"/>
    <lineage>
        <taxon>Eukaryota</taxon>
        <taxon>Fungi</taxon>
        <taxon>Fungi incertae sedis</taxon>
        <taxon>Mucoromycota</taxon>
        <taxon>Glomeromycotina</taxon>
        <taxon>Glomeromycetes</taxon>
        <taxon>Glomerales</taxon>
        <taxon>Glomeraceae</taxon>
        <taxon>Glomus</taxon>
    </lineage>
</organism>
<accession>A0A397SUS3</accession>
<dbReference type="AlphaFoldDB" id="A0A397SUS3"/>
<evidence type="ECO:0000313" key="1">
    <source>
        <dbReference type="EMBL" id="RIA89910.1"/>
    </source>
</evidence>
<reference evidence="1 2" key="1">
    <citation type="submission" date="2018-06" db="EMBL/GenBank/DDBJ databases">
        <title>Comparative genomics reveals the genomic features of Rhizophagus irregularis, R. cerebriforme, R. diaphanum and Gigaspora rosea, and their symbiotic lifestyle signature.</title>
        <authorList>
            <person name="Morin E."/>
            <person name="San Clemente H."/>
            <person name="Chen E.C.H."/>
            <person name="De La Providencia I."/>
            <person name="Hainaut M."/>
            <person name="Kuo A."/>
            <person name="Kohler A."/>
            <person name="Murat C."/>
            <person name="Tang N."/>
            <person name="Roy S."/>
            <person name="Loubradou J."/>
            <person name="Henrissat B."/>
            <person name="Grigoriev I.V."/>
            <person name="Corradi N."/>
            <person name="Roux C."/>
            <person name="Martin F.M."/>
        </authorList>
    </citation>
    <scope>NUCLEOTIDE SEQUENCE [LARGE SCALE GENOMIC DNA]</scope>
    <source>
        <strain evidence="1 2">DAOM 227022</strain>
    </source>
</reference>
<gene>
    <name evidence="1" type="ORF">C1645_824160</name>
</gene>
<dbReference type="EMBL" id="QKYT01000201">
    <property type="protein sequence ID" value="RIA89910.1"/>
    <property type="molecule type" value="Genomic_DNA"/>
</dbReference>
<dbReference type="OrthoDB" id="5600249at2759"/>
<keyword evidence="2" id="KW-1185">Reference proteome</keyword>
<sequence length="180" mass="20886">MSNPKFTFHSITPKPQESIQNSDVIAMISKKKNDQKQERVGFVEEKTGWNDTSTGLLLIFSGKLWEQIKNKLACLVAKYNEIKEKESQTGGEVQAAKWKWFERLDTLFGTYKNHNSTFLINRISDDTQFFDCKKNKEEDLGEKNVKKWKSLLYDPLAETMISISNIHQTILEKQLAFESE</sequence>
<comment type="caution">
    <text evidence="1">The sequence shown here is derived from an EMBL/GenBank/DDBJ whole genome shotgun (WGS) entry which is preliminary data.</text>
</comment>
<evidence type="ECO:0008006" key="3">
    <source>
        <dbReference type="Google" id="ProtNLM"/>
    </source>
</evidence>
<name>A0A397SUS3_9GLOM</name>
<evidence type="ECO:0000313" key="2">
    <source>
        <dbReference type="Proteomes" id="UP000265703"/>
    </source>
</evidence>
<dbReference type="Proteomes" id="UP000265703">
    <property type="component" value="Unassembled WGS sequence"/>
</dbReference>
<protein>
    <recommendedName>
        <fullName evidence="3">Myb/SANT-like domain-containing protein</fullName>
    </recommendedName>
</protein>
<proteinExistence type="predicted"/>